<sequence>MLLSVIKKCYQNEHLTEQDYETILNKHRIISHEKSTFLLQQAHFLNCYYILIDGTVHGFVNDSNGTQITINLYTSPEVVIDVNALFQKKKTVENWQCLTNCTLLCISFDDFQELFHNIYGFREWGRTWMSNALFELKERSIEMLTLSATERYEKLLEQKPHIFQTVPLKYIASYLGITDTSLSRIRKDLK</sequence>
<dbReference type="Pfam" id="PF00027">
    <property type="entry name" value="cNMP_binding"/>
    <property type="match status" value="1"/>
</dbReference>
<dbReference type="RefSeq" id="WP_091102789.1">
    <property type="nucleotide sequence ID" value="NZ_FNXE01000071.1"/>
</dbReference>
<dbReference type="STRING" id="1159016.SAMN02927937_02859"/>
<keyword evidence="3" id="KW-1185">Reference proteome</keyword>
<dbReference type="InterPro" id="IPR014710">
    <property type="entry name" value="RmlC-like_jellyroll"/>
</dbReference>
<dbReference type="InterPro" id="IPR000595">
    <property type="entry name" value="cNMP-bd_dom"/>
</dbReference>
<dbReference type="CDD" id="cd00038">
    <property type="entry name" value="CAP_ED"/>
    <property type="match status" value="1"/>
</dbReference>
<gene>
    <name evidence="2" type="ORF">SAMN02927937_02859</name>
</gene>
<evidence type="ECO:0000313" key="2">
    <source>
        <dbReference type="EMBL" id="SEI03235.1"/>
    </source>
</evidence>
<dbReference type="OrthoDB" id="1044733at2"/>
<dbReference type="EMBL" id="FNXE01000071">
    <property type="protein sequence ID" value="SEI03235.1"/>
    <property type="molecule type" value="Genomic_DNA"/>
</dbReference>
<evidence type="ECO:0000313" key="3">
    <source>
        <dbReference type="Proteomes" id="UP000199634"/>
    </source>
</evidence>
<feature type="domain" description="Cyclic nucleotide-binding" evidence="1">
    <location>
        <begin position="11"/>
        <end position="115"/>
    </location>
</feature>
<accession>A0A1H6MZK8</accession>
<reference evidence="2 3" key="1">
    <citation type="submission" date="2016-10" db="EMBL/GenBank/DDBJ databases">
        <authorList>
            <person name="de Groot N.N."/>
        </authorList>
    </citation>
    <scope>NUCLEOTIDE SEQUENCE [LARGE SCALE GENOMIC DNA]</scope>
    <source>
        <strain evidence="2 3">CGMCC 1.10825</strain>
    </source>
</reference>
<keyword evidence="2" id="KW-0808">Transferase</keyword>
<organism evidence="2 3">
    <name type="scientific">Paenimyroides marinum</name>
    <dbReference type="NCBI Taxonomy" id="1159016"/>
    <lineage>
        <taxon>Bacteria</taxon>
        <taxon>Pseudomonadati</taxon>
        <taxon>Bacteroidota</taxon>
        <taxon>Flavobacteriia</taxon>
        <taxon>Flavobacteriales</taxon>
        <taxon>Flavobacteriaceae</taxon>
        <taxon>Paenimyroides</taxon>
    </lineage>
</organism>
<dbReference type="GO" id="GO:0016301">
    <property type="term" value="F:kinase activity"/>
    <property type="evidence" value="ECO:0007669"/>
    <property type="project" value="UniProtKB-KW"/>
</dbReference>
<dbReference type="Proteomes" id="UP000199634">
    <property type="component" value="Unassembled WGS sequence"/>
</dbReference>
<dbReference type="Gene3D" id="2.60.120.10">
    <property type="entry name" value="Jelly Rolls"/>
    <property type="match status" value="1"/>
</dbReference>
<name>A0A1H6MZK8_9FLAO</name>
<dbReference type="SUPFAM" id="SSF51206">
    <property type="entry name" value="cAMP-binding domain-like"/>
    <property type="match status" value="1"/>
</dbReference>
<proteinExistence type="predicted"/>
<dbReference type="InterPro" id="IPR018490">
    <property type="entry name" value="cNMP-bd_dom_sf"/>
</dbReference>
<protein>
    <submittedName>
        <fullName evidence="2">cAMP-binding domain of CRP or a regulatory subunit of cAMP-dependent protein kinases</fullName>
    </submittedName>
</protein>
<dbReference type="AlphaFoldDB" id="A0A1H6MZK8"/>
<dbReference type="PROSITE" id="PS50042">
    <property type="entry name" value="CNMP_BINDING_3"/>
    <property type="match status" value="1"/>
</dbReference>
<evidence type="ECO:0000259" key="1">
    <source>
        <dbReference type="PROSITE" id="PS50042"/>
    </source>
</evidence>
<keyword evidence="2" id="KW-0418">Kinase</keyword>